<dbReference type="eggNOG" id="ENOG502ZHD8">
    <property type="taxonomic scope" value="Bacteria"/>
</dbReference>
<keyword evidence="2" id="KW-1185">Reference proteome</keyword>
<dbReference type="Proteomes" id="UP000002572">
    <property type="component" value="Chromosome"/>
</dbReference>
<evidence type="ECO:0000313" key="1">
    <source>
        <dbReference type="EMBL" id="ADU66866.1"/>
    </source>
</evidence>
<accession>E6W3B2</accession>
<dbReference type="KEGG" id="din:Selin_2146"/>
<name>E6W3B2_DESIS</name>
<dbReference type="HOGENOM" id="CLU_1029453_0_0_0"/>
<sequence length="270" mass="29032">MKSTESLTRILLAGAVALMAALLVIGCGSSSSDGDKKGSAGLDEAEWMATNFLWLVSEYQNMAPGIVGVVEALSEGPLDGVSLMTGDLKEDAIINFTEFSPDGEQTLSGSLQFRASDFNEADEPAWIELTLNGITMAYGDEFSVAYDGTLFLEPLADERGTLTIDMNADWEANTYSLEEVVVDRQDATEVTGPYTDSQYGTVEWQTVAPLYDGTCGPSSGILQATAGAGFDVDFEVEFYADEVLLRIYDGTSIIGERDISEILYSMWGCG</sequence>
<evidence type="ECO:0008006" key="3">
    <source>
        <dbReference type="Google" id="ProtNLM"/>
    </source>
</evidence>
<dbReference type="AlphaFoldDB" id="E6W3B2"/>
<organism evidence="1 2">
    <name type="scientific">Desulfurispirillum indicum (strain ATCC BAA-1389 / DSM 22839 / S5)</name>
    <dbReference type="NCBI Taxonomy" id="653733"/>
    <lineage>
        <taxon>Bacteria</taxon>
        <taxon>Pseudomonadati</taxon>
        <taxon>Chrysiogenota</taxon>
        <taxon>Chrysiogenia</taxon>
        <taxon>Chrysiogenales</taxon>
        <taxon>Chrysiogenaceae</taxon>
        <taxon>Desulfurispirillum</taxon>
    </lineage>
</organism>
<dbReference type="EMBL" id="CP002432">
    <property type="protein sequence ID" value="ADU66866.1"/>
    <property type="molecule type" value="Genomic_DNA"/>
</dbReference>
<proteinExistence type="predicted"/>
<dbReference type="InParanoid" id="E6W3B2"/>
<protein>
    <recommendedName>
        <fullName evidence="3">Lipoprotein</fullName>
    </recommendedName>
</protein>
<evidence type="ECO:0000313" key="2">
    <source>
        <dbReference type="Proteomes" id="UP000002572"/>
    </source>
</evidence>
<dbReference type="PROSITE" id="PS51257">
    <property type="entry name" value="PROKAR_LIPOPROTEIN"/>
    <property type="match status" value="1"/>
</dbReference>
<reference evidence="1 2" key="1">
    <citation type="submission" date="2010-12" db="EMBL/GenBank/DDBJ databases">
        <title>Complete sequence of Desulfurispirillum indicum S5.</title>
        <authorList>
            <consortium name="US DOE Joint Genome Institute"/>
            <person name="Lucas S."/>
            <person name="Copeland A."/>
            <person name="Lapidus A."/>
            <person name="Cheng J.-F."/>
            <person name="Goodwin L."/>
            <person name="Pitluck S."/>
            <person name="Chertkov O."/>
            <person name="Held B."/>
            <person name="Detter J.C."/>
            <person name="Han C."/>
            <person name="Tapia R."/>
            <person name="Land M."/>
            <person name="Hauser L."/>
            <person name="Kyrpides N."/>
            <person name="Ivanova N."/>
            <person name="Mikhailova N."/>
            <person name="Haggblom M."/>
            <person name="Rauschenbach I."/>
            <person name="Bini E."/>
            <person name="Woyke T."/>
        </authorList>
    </citation>
    <scope>NUCLEOTIDE SEQUENCE [LARGE SCALE GENOMIC DNA]</scope>
    <source>
        <strain evidence="2">ATCC BAA-1389 / DSM 22839 / S5</strain>
    </source>
</reference>
<gene>
    <name evidence="1" type="ordered locus">Selin_2146</name>
</gene>